<evidence type="ECO:0000259" key="9">
    <source>
        <dbReference type="PROSITE" id="PS50972"/>
    </source>
</evidence>
<evidence type="ECO:0000256" key="3">
    <source>
        <dbReference type="ARBA" id="ARBA00004763"/>
    </source>
</evidence>
<feature type="domain" description="Pterin-binding" evidence="9">
    <location>
        <begin position="22"/>
        <end position="271"/>
    </location>
</feature>
<evidence type="ECO:0000256" key="6">
    <source>
        <dbReference type="ARBA" id="ARBA00022723"/>
    </source>
</evidence>
<dbReference type="Pfam" id="PF00809">
    <property type="entry name" value="Pterin_bind"/>
    <property type="match status" value="1"/>
</dbReference>
<dbReference type="GO" id="GO:0005829">
    <property type="term" value="C:cytosol"/>
    <property type="evidence" value="ECO:0007669"/>
    <property type="project" value="TreeGrafter"/>
</dbReference>
<gene>
    <name evidence="10" type="ORF">MNBD_ALPHA12-1085</name>
</gene>
<evidence type="ECO:0000256" key="5">
    <source>
        <dbReference type="ARBA" id="ARBA00022679"/>
    </source>
</evidence>
<evidence type="ECO:0000256" key="8">
    <source>
        <dbReference type="ARBA" id="ARBA00022909"/>
    </source>
</evidence>
<keyword evidence="5 10" id="KW-0808">Transferase</keyword>
<evidence type="ECO:0000256" key="4">
    <source>
        <dbReference type="ARBA" id="ARBA00012458"/>
    </source>
</evidence>
<evidence type="ECO:0000256" key="1">
    <source>
        <dbReference type="ARBA" id="ARBA00000012"/>
    </source>
</evidence>
<dbReference type="Gene3D" id="3.20.20.20">
    <property type="entry name" value="Dihydropteroate synthase-like"/>
    <property type="match status" value="1"/>
</dbReference>
<dbReference type="GO" id="GO:0046654">
    <property type="term" value="P:tetrahydrofolate biosynthetic process"/>
    <property type="evidence" value="ECO:0007669"/>
    <property type="project" value="TreeGrafter"/>
</dbReference>
<protein>
    <recommendedName>
        <fullName evidence="4">dihydropteroate synthase</fullName>
        <ecNumber evidence="4">2.5.1.15</ecNumber>
    </recommendedName>
</protein>
<keyword evidence="8" id="KW-0289">Folate biosynthesis</keyword>
<dbReference type="EMBL" id="UOEO01000001">
    <property type="protein sequence ID" value="VAW13881.1"/>
    <property type="molecule type" value="Genomic_DNA"/>
</dbReference>
<dbReference type="PROSITE" id="PS00793">
    <property type="entry name" value="DHPS_2"/>
    <property type="match status" value="1"/>
</dbReference>
<dbReference type="InterPro" id="IPR006390">
    <property type="entry name" value="DHP_synth_dom"/>
</dbReference>
<dbReference type="EC" id="2.5.1.15" evidence="4"/>
<accession>A0A3B0T560</accession>
<dbReference type="PANTHER" id="PTHR20941">
    <property type="entry name" value="FOLATE SYNTHESIS PROTEINS"/>
    <property type="match status" value="1"/>
</dbReference>
<proteinExistence type="predicted"/>
<dbReference type="PROSITE" id="PS50972">
    <property type="entry name" value="PTERIN_BINDING"/>
    <property type="match status" value="1"/>
</dbReference>
<dbReference type="InterPro" id="IPR011005">
    <property type="entry name" value="Dihydropteroate_synth-like_sf"/>
</dbReference>
<comment type="catalytic activity">
    <reaction evidence="1">
        <text>(7,8-dihydropterin-6-yl)methyl diphosphate + 4-aminobenzoate = 7,8-dihydropteroate + diphosphate</text>
        <dbReference type="Rhea" id="RHEA:19949"/>
        <dbReference type="ChEBI" id="CHEBI:17836"/>
        <dbReference type="ChEBI" id="CHEBI:17839"/>
        <dbReference type="ChEBI" id="CHEBI:33019"/>
        <dbReference type="ChEBI" id="CHEBI:72950"/>
        <dbReference type="EC" id="2.5.1.15"/>
    </reaction>
</comment>
<name>A0A3B0T560_9ZZZZ</name>
<dbReference type="PROSITE" id="PS00792">
    <property type="entry name" value="DHPS_1"/>
    <property type="match status" value="1"/>
</dbReference>
<dbReference type="SUPFAM" id="SSF51717">
    <property type="entry name" value="Dihydropteroate synthetase-like"/>
    <property type="match status" value="1"/>
</dbReference>
<keyword evidence="6" id="KW-0479">Metal-binding</keyword>
<keyword evidence="7" id="KW-0460">Magnesium</keyword>
<organism evidence="10">
    <name type="scientific">hydrothermal vent metagenome</name>
    <dbReference type="NCBI Taxonomy" id="652676"/>
    <lineage>
        <taxon>unclassified sequences</taxon>
        <taxon>metagenomes</taxon>
        <taxon>ecological metagenomes</taxon>
    </lineage>
</organism>
<comment type="cofactor">
    <cofactor evidence="2">
        <name>Mg(2+)</name>
        <dbReference type="ChEBI" id="CHEBI:18420"/>
    </cofactor>
</comment>
<evidence type="ECO:0000256" key="7">
    <source>
        <dbReference type="ARBA" id="ARBA00022842"/>
    </source>
</evidence>
<dbReference type="PANTHER" id="PTHR20941:SF1">
    <property type="entry name" value="FOLIC ACID SYNTHESIS PROTEIN FOL1"/>
    <property type="match status" value="1"/>
</dbReference>
<comment type="pathway">
    <text evidence="3">Cofactor biosynthesis; tetrahydrofolate biosynthesis; 7,8-dihydrofolate from 2-amino-4-hydroxy-6-hydroxymethyl-7,8-dihydropteridine diphosphate and 4-aminobenzoate: step 1/2.</text>
</comment>
<dbReference type="GO" id="GO:0004156">
    <property type="term" value="F:dihydropteroate synthase activity"/>
    <property type="evidence" value="ECO:0007669"/>
    <property type="project" value="UniProtKB-EC"/>
</dbReference>
<dbReference type="CDD" id="cd00739">
    <property type="entry name" value="DHPS"/>
    <property type="match status" value="1"/>
</dbReference>
<reference evidence="10" key="1">
    <citation type="submission" date="2018-06" db="EMBL/GenBank/DDBJ databases">
        <authorList>
            <person name="Zhirakovskaya E."/>
        </authorList>
    </citation>
    <scope>NUCLEOTIDE SEQUENCE</scope>
</reference>
<dbReference type="InterPro" id="IPR000489">
    <property type="entry name" value="Pterin-binding_dom"/>
</dbReference>
<dbReference type="GO" id="GO:0046872">
    <property type="term" value="F:metal ion binding"/>
    <property type="evidence" value="ECO:0007669"/>
    <property type="project" value="UniProtKB-KW"/>
</dbReference>
<sequence>MIEHKGFGVPIGPDILALGPMPTIMGILNLTPDSFSDGGEHNSLAGALSQTRLMLNEGADIIDIGGQSTRPGANEVSTQQELERVVPTIEYLISEGIKAPLSIDSFKAVIADQAIQAGAKIINDVHGLQREPEIADVAALYGAPLIIMHWDKKRDQDLDIIDEMLRFFEISLNIAHKAGLAREKIIIDPGFGFAKSLAENYEILRRLGELHTLGVPVLAGTSRKSMLGKLLDDVPPAKRVVASAAASTIAYHRGVHIFRCHDVRANHEALMVAHATQYGPPAQE</sequence>
<dbReference type="NCBIfam" id="TIGR01496">
    <property type="entry name" value="DHPS"/>
    <property type="match status" value="1"/>
</dbReference>
<evidence type="ECO:0000313" key="10">
    <source>
        <dbReference type="EMBL" id="VAW13881.1"/>
    </source>
</evidence>
<evidence type="ECO:0000256" key="2">
    <source>
        <dbReference type="ARBA" id="ARBA00001946"/>
    </source>
</evidence>
<dbReference type="GO" id="GO:0046656">
    <property type="term" value="P:folic acid biosynthetic process"/>
    <property type="evidence" value="ECO:0007669"/>
    <property type="project" value="UniProtKB-KW"/>
</dbReference>
<dbReference type="InterPro" id="IPR045031">
    <property type="entry name" value="DHP_synth-like"/>
</dbReference>
<dbReference type="AlphaFoldDB" id="A0A3B0T560"/>